<protein>
    <submittedName>
        <fullName evidence="1">Uncharacterized protein</fullName>
    </submittedName>
</protein>
<accession>A0AAV4VUG3</accession>
<organism evidence="1 2">
    <name type="scientific">Caerostris extrusa</name>
    <name type="common">Bark spider</name>
    <name type="synonym">Caerostris bankana</name>
    <dbReference type="NCBI Taxonomy" id="172846"/>
    <lineage>
        <taxon>Eukaryota</taxon>
        <taxon>Metazoa</taxon>
        <taxon>Ecdysozoa</taxon>
        <taxon>Arthropoda</taxon>
        <taxon>Chelicerata</taxon>
        <taxon>Arachnida</taxon>
        <taxon>Araneae</taxon>
        <taxon>Araneomorphae</taxon>
        <taxon>Entelegynae</taxon>
        <taxon>Araneoidea</taxon>
        <taxon>Araneidae</taxon>
        <taxon>Caerostris</taxon>
    </lineage>
</organism>
<dbReference type="EMBL" id="BPLR01015151">
    <property type="protein sequence ID" value="GIY73982.1"/>
    <property type="molecule type" value="Genomic_DNA"/>
</dbReference>
<gene>
    <name evidence="1" type="ORF">CEXT_632821</name>
</gene>
<evidence type="ECO:0000313" key="1">
    <source>
        <dbReference type="EMBL" id="GIY73982.1"/>
    </source>
</evidence>
<keyword evidence="2" id="KW-1185">Reference proteome</keyword>
<dbReference type="Proteomes" id="UP001054945">
    <property type="component" value="Unassembled WGS sequence"/>
</dbReference>
<sequence>MLCLFERHLHPLPPTVVSFSDYEDLWKHVNFGNYCWWYVCHWRWRLGFAKGKQLLLFFSNNYLSTYLWASLLLPPYLTVDGCREDMSPHSLRPGLLSKIKMCTPALFVRTSPPPHHPLSYLPQTMKIFGNMLIPVITASGMCAIGGGDLVRER</sequence>
<dbReference type="AlphaFoldDB" id="A0AAV4VUG3"/>
<name>A0AAV4VUG3_CAEEX</name>
<reference evidence="1 2" key="1">
    <citation type="submission" date="2021-06" db="EMBL/GenBank/DDBJ databases">
        <title>Caerostris extrusa draft genome.</title>
        <authorList>
            <person name="Kono N."/>
            <person name="Arakawa K."/>
        </authorList>
    </citation>
    <scope>NUCLEOTIDE SEQUENCE [LARGE SCALE GENOMIC DNA]</scope>
</reference>
<evidence type="ECO:0000313" key="2">
    <source>
        <dbReference type="Proteomes" id="UP001054945"/>
    </source>
</evidence>
<comment type="caution">
    <text evidence="1">The sequence shown here is derived from an EMBL/GenBank/DDBJ whole genome shotgun (WGS) entry which is preliminary data.</text>
</comment>
<proteinExistence type="predicted"/>